<dbReference type="AlphaFoldDB" id="A0AAV6VKV3"/>
<feature type="domain" description="TACO1/YebC-like second and third" evidence="1">
    <location>
        <begin position="121"/>
        <end position="263"/>
    </location>
</feature>
<keyword evidence="3" id="KW-1185">Reference proteome</keyword>
<dbReference type="InterPro" id="IPR002876">
    <property type="entry name" value="Transcrip_reg_TACO1-like"/>
</dbReference>
<dbReference type="SUPFAM" id="SSF75625">
    <property type="entry name" value="YebC-like"/>
    <property type="match status" value="1"/>
</dbReference>
<accession>A0AAV6VKV3</accession>
<dbReference type="PANTHER" id="PTHR12532">
    <property type="entry name" value="TRANSLATIONAL ACTIVATOR OF CYTOCHROME C OXIDASE 1"/>
    <property type="match status" value="1"/>
</dbReference>
<organism evidence="2 3">
    <name type="scientific">Oedothorax gibbosus</name>
    <dbReference type="NCBI Taxonomy" id="931172"/>
    <lineage>
        <taxon>Eukaryota</taxon>
        <taxon>Metazoa</taxon>
        <taxon>Ecdysozoa</taxon>
        <taxon>Arthropoda</taxon>
        <taxon>Chelicerata</taxon>
        <taxon>Arachnida</taxon>
        <taxon>Araneae</taxon>
        <taxon>Araneomorphae</taxon>
        <taxon>Entelegynae</taxon>
        <taxon>Araneoidea</taxon>
        <taxon>Linyphiidae</taxon>
        <taxon>Erigoninae</taxon>
        <taxon>Oedothorax</taxon>
    </lineage>
</organism>
<dbReference type="Gene3D" id="3.30.70.980">
    <property type="match status" value="2"/>
</dbReference>
<dbReference type="InterPro" id="IPR029072">
    <property type="entry name" value="YebC-like"/>
</dbReference>
<dbReference type="Proteomes" id="UP000827092">
    <property type="component" value="Unassembled WGS sequence"/>
</dbReference>
<dbReference type="InterPro" id="IPR026564">
    <property type="entry name" value="Transcrip_reg_TACO1-like_dom3"/>
</dbReference>
<name>A0AAV6VKV3_9ARAC</name>
<comment type="caution">
    <text evidence="2">The sequence shown here is derived from an EMBL/GenBank/DDBJ whole genome shotgun (WGS) entry which is preliminary data.</text>
</comment>
<evidence type="ECO:0000313" key="2">
    <source>
        <dbReference type="EMBL" id="KAG8197442.1"/>
    </source>
</evidence>
<dbReference type="EMBL" id="JAFNEN010000055">
    <property type="protein sequence ID" value="KAG8197442.1"/>
    <property type="molecule type" value="Genomic_DNA"/>
</dbReference>
<evidence type="ECO:0000313" key="3">
    <source>
        <dbReference type="Proteomes" id="UP000827092"/>
    </source>
</evidence>
<dbReference type="PANTHER" id="PTHR12532:SF0">
    <property type="entry name" value="TRANSLATIONAL ACTIVATOR OF CYTOCHROME C OXIDASE 1"/>
    <property type="match status" value="1"/>
</dbReference>
<reference evidence="2 3" key="1">
    <citation type="journal article" date="2022" name="Nat. Ecol. Evol.">
        <title>A masculinizing supergene underlies an exaggerated male reproductive morph in a spider.</title>
        <authorList>
            <person name="Hendrickx F."/>
            <person name="De Corte Z."/>
            <person name="Sonet G."/>
            <person name="Van Belleghem S.M."/>
            <person name="Kostlbacher S."/>
            <person name="Vangestel C."/>
        </authorList>
    </citation>
    <scope>NUCLEOTIDE SEQUENCE [LARGE SCALE GENOMIC DNA]</scope>
    <source>
        <strain evidence="2">W744_W776</strain>
    </source>
</reference>
<sequence length="266" mass="30492">MCNATFSRNLTTLLFKNPSPKLFNVSANPPQVIREISQRPKESASLNHADITHTLVTFKYLRLIKRAIREFGPVVEENKKLESLLSRANKLGISQESIEFARKTSVDVRVNTGFLELFLFYNCHFIIQYEDFDLSRTKPYIMRLCERSDTFMGHGNLKWQQSFEQKAIILVKNESSSPLRNFSKAEAIASKAGAQSVKKEIDVEGIEYLQFLSDSSDLHKVKRHLDQEGCDIEEAFVGYIPKHKVTLPTHHRNAACKIINELNCQE</sequence>
<dbReference type="GO" id="GO:0005739">
    <property type="term" value="C:mitochondrion"/>
    <property type="evidence" value="ECO:0007669"/>
    <property type="project" value="TreeGrafter"/>
</dbReference>
<proteinExistence type="predicted"/>
<evidence type="ECO:0000259" key="1">
    <source>
        <dbReference type="Pfam" id="PF01709"/>
    </source>
</evidence>
<gene>
    <name evidence="2" type="ORF">JTE90_014924</name>
</gene>
<protein>
    <recommendedName>
        <fullName evidence="1">TACO1/YebC-like second and third domain-containing protein</fullName>
    </recommendedName>
</protein>
<dbReference type="InterPro" id="IPR048300">
    <property type="entry name" value="TACO1_YebC-like_2nd/3rd_dom"/>
</dbReference>
<dbReference type="Pfam" id="PF01709">
    <property type="entry name" value="Transcrip_reg"/>
    <property type="match status" value="1"/>
</dbReference>